<accession>L0R841</accession>
<dbReference type="KEGG" id="dhy:DESAM_20616"/>
<reference evidence="1 2" key="1">
    <citation type="submission" date="2012-10" db="EMBL/GenBank/DDBJ databases">
        <authorList>
            <person name="Genoscope - CEA"/>
        </authorList>
    </citation>
    <scope>NUCLEOTIDE SEQUENCE [LARGE SCALE GENOMIC DNA]</scope>
    <source>
        <strain evidence="2">AM13 / DSM 14728</strain>
    </source>
</reference>
<gene>
    <name evidence="1" type="ORF">DESAM_20616</name>
</gene>
<protein>
    <submittedName>
        <fullName evidence="1">Uncharacterized protein</fullName>
    </submittedName>
</protein>
<organism evidence="1 2">
    <name type="scientific">Maridesulfovibrio hydrothermalis AM13 = DSM 14728</name>
    <dbReference type="NCBI Taxonomy" id="1121451"/>
    <lineage>
        <taxon>Bacteria</taxon>
        <taxon>Pseudomonadati</taxon>
        <taxon>Thermodesulfobacteriota</taxon>
        <taxon>Desulfovibrionia</taxon>
        <taxon>Desulfovibrionales</taxon>
        <taxon>Desulfovibrionaceae</taxon>
        <taxon>Maridesulfovibrio</taxon>
    </lineage>
</organism>
<dbReference type="eggNOG" id="ENOG5031TX1">
    <property type="taxonomic scope" value="Bacteria"/>
</dbReference>
<dbReference type="RefSeq" id="WP_015335511.1">
    <property type="nucleotide sequence ID" value="NC_020055.1"/>
</dbReference>
<dbReference type="Proteomes" id="UP000010808">
    <property type="component" value="Chromosome"/>
</dbReference>
<dbReference type="PATRIC" id="fig|1121451.3.peg.876"/>
<evidence type="ECO:0000313" key="2">
    <source>
        <dbReference type="Proteomes" id="UP000010808"/>
    </source>
</evidence>
<sequence length="77" mass="7991">MSFSLGRLLLVSTTATVVGVAAYAVYKAGGVKPAVTKVVRGSVRASNWAGKKYTSAKDEVARLVDEAKSDMANGVKS</sequence>
<name>L0R841_9BACT</name>
<dbReference type="EMBL" id="FO203522">
    <property type="protein sequence ID" value="CCO22903.1"/>
    <property type="molecule type" value="Genomic_DNA"/>
</dbReference>
<dbReference type="AlphaFoldDB" id="L0R841"/>
<dbReference type="HOGENOM" id="CLU_2698554_0_0_7"/>
<dbReference type="OrthoDB" id="5461249at2"/>
<evidence type="ECO:0000313" key="1">
    <source>
        <dbReference type="EMBL" id="CCO22903.1"/>
    </source>
</evidence>
<keyword evidence="2" id="KW-1185">Reference proteome</keyword>
<proteinExistence type="predicted"/>